<feature type="transmembrane region" description="Helical" evidence="1">
    <location>
        <begin position="1134"/>
        <end position="1153"/>
    </location>
</feature>
<feature type="transmembrane region" description="Helical" evidence="1">
    <location>
        <begin position="180"/>
        <end position="201"/>
    </location>
</feature>
<dbReference type="PANTHER" id="PTHR11161:SF0">
    <property type="entry name" value="O-ACYLTRANSFERASE LIKE PROTEIN"/>
    <property type="match status" value="1"/>
</dbReference>
<protein>
    <submittedName>
        <fullName evidence="3">NRF6-like protein</fullName>
    </submittedName>
</protein>
<feature type="transmembrane region" description="Helical" evidence="1">
    <location>
        <begin position="325"/>
        <end position="345"/>
    </location>
</feature>
<feature type="transmembrane region" description="Helical" evidence="1">
    <location>
        <begin position="451"/>
        <end position="470"/>
    </location>
</feature>
<keyword evidence="1" id="KW-0472">Membrane</keyword>
<dbReference type="Pfam" id="PF20146">
    <property type="entry name" value="NRF"/>
    <property type="match status" value="2"/>
</dbReference>
<proteinExistence type="predicted"/>
<feature type="transmembrane region" description="Helical" evidence="1">
    <location>
        <begin position="605"/>
        <end position="628"/>
    </location>
</feature>
<evidence type="ECO:0000313" key="3">
    <source>
        <dbReference type="EMBL" id="WAQ97630.1"/>
    </source>
</evidence>
<accession>A0ABY7DMP7</accession>
<name>A0ABY7DMP7_MYAAR</name>
<feature type="transmembrane region" description="Helical" evidence="1">
    <location>
        <begin position="1333"/>
        <end position="1351"/>
    </location>
</feature>
<evidence type="ECO:0000259" key="2">
    <source>
        <dbReference type="SMART" id="SM00703"/>
    </source>
</evidence>
<gene>
    <name evidence="3" type="ORF">MAR_030320</name>
</gene>
<dbReference type="SMART" id="SM00703">
    <property type="entry name" value="NRF"/>
    <property type="match status" value="2"/>
</dbReference>
<feature type="transmembrane region" description="Helical" evidence="1">
    <location>
        <begin position="1009"/>
        <end position="1029"/>
    </location>
</feature>
<feature type="transmembrane region" description="Helical" evidence="1">
    <location>
        <begin position="679"/>
        <end position="701"/>
    </location>
</feature>
<feature type="domain" description="Nose resistant-to-fluoxetine protein N-terminal" evidence="2">
    <location>
        <begin position="42"/>
        <end position="153"/>
    </location>
</feature>
<feature type="transmembrane region" description="Helical" evidence="1">
    <location>
        <begin position="534"/>
        <end position="551"/>
    </location>
</feature>
<feature type="transmembrane region" description="Helical" evidence="1">
    <location>
        <begin position="1049"/>
        <end position="1071"/>
    </location>
</feature>
<feature type="transmembrane region" description="Helical" evidence="1">
    <location>
        <begin position="649"/>
        <end position="667"/>
    </location>
</feature>
<reference evidence="3" key="1">
    <citation type="submission" date="2022-11" db="EMBL/GenBank/DDBJ databases">
        <title>Centuries of genome instability and evolution in soft-shell clam transmissible cancer (bioRxiv).</title>
        <authorList>
            <person name="Hart S.F.M."/>
            <person name="Yonemitsu M.A."/>
            <person name="Giersch R.M."/>
            <person name="Beal B.F."/>
            <person name="Arriagada G."/>
            <person name="Davis B.W."/>
            <person name="Ostrander E.A."/>
            <person name="Goff S.P."/>
            <person name="Metzger M.J."/>
        </authorList>
    </citation>
    <scope>NUCLEOTIDE SEQUENCE</scope>
    <source>
        <strain evidence="3">MELC-2E11</strain>
        <tissue evidence="3">Siphon/mantle</tissue>
    </source>
</reference>
<feature type="transmembrane region" description="Helical" evidence="1">
    <location>
        <begin position="1363"/>
        <end position="1385"/>
    </location>
</feature>
<evidence type="ECO:0000313" key="4">
    <source>
        <dbReference type="Proteomes" id="UP001164746"/>
    </source>
</evidence>
<feature type="transmembrane region" description="Helical" evidence="1">
    <location>
        <begin position="365"/>
        <end position="384"/>
    </location>
</feature>
<evidence type="ECO:0000256" key="1">
    <source>
        <dbReference type="SAM" id="Phobius"/>
    </source>
</evidence>
<keyword evidence="1" id="KW-0812">Transmembrane</keyword>
<feature type="transmembrane region" description="Helical" evidence="1">
    <location>
        <begin position="1288"/>
        <end position="1312"/>
    </location>
</feature>
<feature type="transmembrane region" description="Helical" evidence="1">
    <location>
        <begin position="286"/>
        <end position="305"/>
    </location>
</feature>
<feature type="transmembrane region" description="Helical" evidence="1">
    <location>
        <begin position="482"/>
        <end position="507"/>
    </location>
</feature>
<keyword evidence="1" id="KW-1133">Transmembrane helix</keyword>
<dbReference type="PANTHER" id="PTHR11161">
    <property type="entry name" value="O-ACYLTRANSFERASE"/>
    <property type="match status" value="1"/>
</dbReference>
<dbReference type="InterPro" id="IPR002656">
    <property type="entry name" value="Acyl_transf_3_dom"/>
</dbReference>
<feature type="transmembrane region" description="Helical" evidence="1">
    <location>
        <begin position="1246"/>
        <end position="1268"/>
    </location>
</feature>
<dbReference type="EMBL" id="CP111013">
    <property type="protein sequence ID" value="WAQ97630.1"/>
    <property type="molecule type" value="Genomic_DNA"/>
</dbReference>
<organism evidence="3 4">
    <name type="scientific">Mya arenaria</name>
    <name type="common">Soft-shell clam</name>
    <dbReference type="NCBI Taxonomy" id="6604"/>
    <lineage>
        <taxon>Eukaryota</taxon>
        <taxon>Metazoa</taxon>
        <taxon>Spiralia</taxon>
        <taxon>Lophotrochozoa</taxon>
        <taxon>Mollusca</taxon>
        <taxon>Bivalvia</taxon>
        <taxon>Autobranchia</taxon>
        <taxon>Heteroconchia</taxon>
        <taxon>Euheterodonta</taxon>
        <taxon>Imparidentia</taxon>
        <taxon>Neoheterodontei</taxon>
        <taxon>Myida</taxon>
        <taxon>Myoidea</taxon>
        <taxon>Myidae</taxon>
        <taxon>Mya</taxon>
    </lineage>
</organism>
<feature type="transmembrane region" description="Helical" evidence="1">
    <location>
        <begin position="563"/>
        <end position="585"/>
    </location>
</feature>
<dbReference type="InterPro" id="IPR052728">
    <property type="entry name" value="O2_lipid_transport_reg"/>
</dbReference>
<feature type="transmembrane region" description="Helical" evidence="1">
    <location>
        <begin position="1217"/>
        <end position="1234"/>
    </location>
</feature>
<feature type="domain" description="Nose resistant-to-fluoxetine protein N-terminal" evidence="2">
    <location>
        <begin position="725"/>
        <end position="836"/>
    </location>
</feature>
<dbReference type="Pfam" id="PF01757">
    <property type="entry name" value="Acyl_transf_3"/>
    <property type="match status" value="2"/>
</dbReference>
<feature type="transmembrane region" description="Helical" evidence="1">
    <location>
        <begin position="1165"/>
        <end position="1190"/>
    </location>
</feature>
<dbReference type="Proteomes" id="UP001164746">
    <property type="component" value="Chromosome 2"/>
</dbReference>
<sequence length="1429" mass="160682">MQGSGNIEHFANVNSILDQIHHVDLSDLIKHLDYNILVKGIGEHCLNDTLFLGNKLQMNTALSFIDAMGKPHSGILKGSTFWAGDMQECSDIPEIKNAGTNEIFHGKYMVASIFTNERAIAALGVCVPSSCNETDTPQLMNLGILALKTYVPQLKNVSIAVSQPAYGVESEPLDAGAKTYLVIVGILASVVMISTVVDYCCTKWKTRIEISDLDGSEKYTDLHEGDDRTGLITGELSSTVSDIRINSAKHSFLKFVKVFSVFSNGKKLFGTETASGPLACLNGIRVVSMWWVIQGHVYAFVVYFSDNTVDAAEIVKRFSFQPIMNGTYSVDSFFFLSGLLVAYLAVKQLKERQSMNWAYYVLHRYWRLTPMYAFVIFFYGYVYLYTVYGPWSFIKKVKPAPGQPSLTDGMNYCKKYWWTNLLYINNFYPNYGDLGKSCLGWGWYLANDMQFYLFIGPLMLVPVWLSFTYFQHGIKARVLRISAIAISVLLIFACIFIRMGLVLYYGIYDELNGAATKHKDDPYAQHGPLYGRPYARWSVYVIGLLTGYLLAMKNNRIRIHRLLALLGWCVAIASGLAVVYGQYYYNHNVSIDPTKSPHMTKTQAVFYISLGRAVWGLCLAWIVVACVSGNGGPVSDILSWKIWAPLGRLTYAAYLVHPIVIVNYYTNVSTPFHIGDLEMVYVFVANLVFSYGLGFLVSMVFEAPMIQLEKFQFGHDNNALVKGIGEHCFSDTLFLLKNIQLQTALSFIDAMGKPPSGILKGSTFWAGDMQECSDIPGIKNAGTNETFNGKYMVVSIFTNERAISALGVCVPSSCNETDTPQLMNLGILALKTYVPQLKNVSIAVTQPAYGVESEPLDAGAKTYLVIVGILASVVMISTVVDYCCTKWKTRTEISDLDGSEKYTDLHEGDDRTGLITGELSSTVSDIRINSAKHSFLKFVKVFSIFSNGKKLFGTETASGPLACLNGIRVVSMWWVIQGHVYAFVVYFSDNTADVADIVKRFSFQPILNGTYSVDSFFFLSGLLVAYLAVKQLRARQSMNWAYYVLHRYWRLTPMYAFVIFFYGYVYLYTLYGPWSFIKKVKSTPGQPSLTDGMDYCKKYWWTNLLYINNFYPNYGDLGKSCLGWGWYLANDMQFYLFIGPLMLIPVWLSFTYFQHGIKARVLRISAIAISVLLIFACIFIRMGLVLYYGIYDELTGAATKHKDDPYAQHGPLYGRPYARWSVYVIGLLTGYLLAMKNNRIRIHRLLALLGWCVAIASGLAVIYGQYYYNEHFSIDPTKPGPHMTKTQAVFYISLGRAVWGLCLAWIVVACVSGNGGPVSDILSWKIWAPLGRLTYAAYLVHPIVIFHYYLNLSKPFHIADLEMVYAFVANLVLSYGLAFLVSMVCEAPMIQLEKFVLESTMVTQFGSRFNEVWSNMRMRCQRKIVNGDL</sequence>
<dbReference type="InterPro" id="IPR006621">
    <property type="entry name" value="Nose-resist-to-fluoxetine_N"/>
</dbReference>
<keyword evidence="4" id="KW-1185">Reference proteome</keyword>